<evidence type="ECO:0000313" key="4">
    <source>
        <dbReference type="Proteomes" id="UP001165378"/>
    </source>
</evidence>
<dbReference type="EMBL" id="JAKFHA010000045">
    <property type="protein sequence ID" value="MCF2533182.1"/>
    <property type="molecule type" value="Genomic_DNA"/>
</dbReference>
<name>A0AA41Q8H5_9ACTN</name>
<proteinExistence type="predicted"/>
<reference evidence="3" key="1">
    <citation type="submission" date="2022-01" db="EMBL/GenBank/DDBJ databases">
        <title>Genome-Based Taxonomic Classification of the Phylum Actinobacteria.</title>
        <authorList>
            <person name="Gao Y."/>
        </authorList>
    </citation>
    <scope>NUCLEOTIDE SEQUENCE</scope>
    <source>
        <strain evidence="3">KLBMP 8922</strain>
    </source>
</reference>
<feature type="transmembrane region" description="Helical" evidence="2">
    <location>
        <begin position="77"/>
        <end position="101"/>
    </location>
</feature>
<keyword evidence="4" id="KW-1185">Reference proteome</keyword>
<keyword evidence="2" id="KW-0472">Membrane</keyword>
<protein>
    <submittedName>
        <fullName evidence="3">Uncharacterized protein</fullName>
    </submittedName>
</protein>
<sequence>MGEHEHGQAHDHEYERERGRAPGHDDERRHEGAPDRTRPWVFGMGALGGLVAGLLLASVILLAAYGDKASIGGGDAAGVYVGAGLFGLWAGLLGGGIAAALPTALLGWPAVPAAFAGAGCFLACWPFWEDRVSLAMDSMGDGEWYGAFIFPVPELCVAAAVYAVLARARRRGPVDDY</sequence>
<evidence type="ECO:0000313" key="3">
    <source>
        <dbReference type="EMBL" id="MCF2533182.1"/>
    </source>
</evidence>
<accession>A0AA41Q8H5</accession>
<dbReference type="Proteomes" id="UP001165378">
    <property type="component" value="Unassembled WGS sequence"/>
</dbReference>
<organism evidence="3 4">
    <name type="scientific">Yinghuangia soli</name>
    <dbReference type="NCBI Taxonomy" id="2908204"/>
    <lineage>
        <taxon>Bacteria</taxon>
        <taxon>Bacillati</taxon>
        <taxon>Actinomycetota</taxon>
        <taxon>Actinomycetes</taxon>
        <taxon>Kitasatosporales</taxon>
        <taxon>Streptomycetaceae</taxon>
        <taxon>Yinghuangia</taxon>
    </lineage>
</organism>
<feature type="region of interest" description="Disordered" evidence="1">
    <location>
        <begin position="1"/>
        <end position="35"/>
    </location>
</feature>
<dbReference type="AlphaFoldDB" id="A0AA41Q8H5"/>
<feature type="transmembrane region" description="Helical" evidence="2">
    <location>
        <begin position="144"/>
        <end position="165"/>
    </location>
</feature>
<gene>
    <name evidence="3" type="ORF">LZ495_39025</name>
</gene>
<evidence type="ECO:0000256" key="1">
    <source>
        <dbReference type="SAM" id="MobiDB-lite"/>
    </source>
</evidence>
<keyword evidence="2" id="KW-1133">Transmembrane helix</keyword>
<keyword evidence="2" id="KW-0812">Transmembrane</keyword>
<dbReference type="RefSeq" id="WP_235057959.1">
    <property type="nucleotide sequence ID" value="NZ_JAKFHA010000045.1"/>
</dbReference>
<feature type="transmembrane region" description="Helical" evidence="2">
    <location>
        <begin position="40"/>
        <end position="65"/>
    </location>
</feature>
<feature type="transmembrane region" description="Helical" evidence="2">
    <location>
        <begin position="108"/>
        <end position="128"/>
    </location>
</feature>
<comment type="caution">
    <text evidence="3">The sequence shown here is derived from an EMBL/GenBank/DDBJ whole genome shotgun (WGS) entry which is preliminary data.</text>
</comment>
<evidence type="ECO:0000256" key="2">
    <source>
        <dbReference type="SAM" id="Phobius"/>
    </source>
</evidence>